<reference evidence="2 3" key="1">
    <citation type="submission" date="2013-11" db="EMBL/GenBank/DDBJ databases">
        <title>The Genome Sequence of Phytophthora parasitica P1976.</title>
        <authorList>
            <consortium name="The Broad Institute Genomics Platform"/>
            <person name="Russ C."/>
            <person name="Tyler B."/>
            <person name="Panabieres F."/>
            <person name="Shan W."/>
            <person name="Tripathy S."/>
            <person name="Grunwald N."/>
            <person name="Machado M."/>
            <person name="Johnson C.S."/>
            <person name="Walker B."/>
            <person name="Young S."/>
            <person name="Zeng Q."/>
            <person name="Gargeya S."/>
            <person name="Fitzgerald M."/>
            <person name="Haas B."/>
            <person name="Abouelleil A."/>
            <person name="Allen A.W."/>
            <person name="Alvarado L."/>
            <person name="Arachchi H.M."/>
            <person name="Berlin A.M."/>
            <person name="Chapman S.B."/>
            <person name="Gainer-Dewar J."/>
            <person name="Goldberg J."/>
            <person name="Griggs A."/>
            <person name="Gujja S."/>
            <person name="Hansen M."/>
            <person name="Howarth C."/>
            <person name="Imamovic A."/>
            <person name="Ireland A."/>
            <person name="Larimer J."/>
            <person name="McCowan C."/>
            <person name="Murphy C."/>
            <person name="Pearson M."/>
            <person name="Poon T.W."/>
            <person name="Priest M."/>
            <person name="Roberts A."/>
            <person name="Saif S."/>
            <person name="Shea T."/>
            <person name="Sisk P."/>
            <person name="Sykes S."/>
            <person name="Wortman J."/>
            <person name="Nusbaum C."/>
            <person name="Birren B."/>
        </authorList>
    </citation>
    <scope>NUCLEOTIDE SEQUENCE [LARGE SCALE GENOMIC DNA]</scope>
    <source>
        <strain evidence="2 3">P1976</strain>
    </source>
</reference>
<dbReference type="EMBL" id="ANJA01000490">
    <property type="protein sequence ID" value="ETO83546.1"/>
    <property type="molecule type" value="Genomic_DNA"/>
</dbReference>
<dbReference type="AlphaFoldDB" id="A0A081AXD5"/>
<gene>
    <name evidence="2" type="ORF">F444_02460</name>
</gene>
<evidence type="ECO:0000313" key="2">
    <source>
        <dbReference type="EMBL" id="ETO83546.1"/>
    </source>
</evidence>
<feature type="region of interest" description="Disordered" evidence="1">
    <location>
        <begin position="29"/>
        <end position="70"/>
    </location>
</feature>
<protein>
    <submittedName>
        <fullName evidence="2">Uncharacterized protein</fullName>
    </submittedName>
</protein>
<proteinExistence type="predicted"/>
<dbReference type="Proteomes" id="UP000028582">
    <property type="component" value="Unassembled WGS sequence"/>
</dbReference>
<comment type="caution">
    <text evidence="2">The sequence shown here is derived from an EMBL/GenBank/DDBJ whole genome shotgun (WGS) entry which is preliminary data.</text>
</comment>
<name>A0A081AXD5_PHYNI</name>
<evidence type="ECO:0000313" key="3">
    <source>
        <dbReference type="Proteomes" id="UP000028582"/>
    </source>
</evidence>
<evidence type="ECO:0000256" key="1">
    <source>
        <dbReference type="SAM" id="MobiDB-lite"/>
    </source>
</evidence>
<feature type="non-terminal residue" evidence="2">
    <location>
        <position position="70"/>
    </location>
</feature>
<organism evidence="2 3">
    <name type="scientific">Phytophthora nicotianae P1976</name>
    <dbReference type="NCBI Taxonomy" id="1317066"/>
    <lineage>
        <taxon>Eukaryota</taxon>
        <taxon>Sar</taxon>
        <taxon>Stramenopiles</taxon>
        <taxon>Oomycota</taxon>
        <taxon>Peronosporomycetes</taxon>
        <taxon>Peronosporales</taxon>
        <taxon>Peronosporaceae</taxon>
        <taxon>Phytophthora</taxon>
    </lineage>
</organism>
<accession>A0A081AXD5</accession>
<sequence>MATNLSQLCLTSWYGSMFSEDEIREIKDHDDESGPAKRCGWISGWQPDTHGLQRDESGPRPCLRGTADDE</sequence>